<keyword evidence="4" id="KW-0804">Transcription</keyword>
<dbReference type="GO" id="GO:0005667">
    <property type="term" value="C:transcription regulator complex"/>
    <property type="evidence" value="ECO:0007669"/>
    <property type="project" value="TreeGrafter"/>
</dbReference>
<evidence type="ECO:0000256" key="7">
    <source>
        <dbReference type="ARBA" id="ARBA00041234"/>
    </source>
</evidence>
<comment type="subcellular location">
    <subcellularLocation>
        <location evidence="1">Nucleus</location>
    </subcellularLocation>
</comment>
<gene>
    <name evidence="10" type="ORF">KC01_LOCUS10782</name>
</gene>
<dbReference type="InterPro" id="IPR036638">
    <property type="entry name" value="HLH_DNA-bd_sf"/>
</dbReference>
<dbReference type="Pfam" id="PF00010">
    <property type="entry name" value="HLH"/>
    <property type="match status" value="2"/>
</dbReference>
<feature type="compositionally biased region" description="Low complexity" evidence="8">
    <location>
        <begin position="329"/>
        <end position="343"/>
    </location>
</feature>
<feature type="compositionally biased region" description="Polar residues" evidence="8">
    <location>
        <begin position="109"/>
        <end position="121"/>
    </location>
</feature>
<feature type="region of interest" description="Disordered" evidence="8">
    <location>
        <begin position="482"/>
        <end position="553"/>
    </location>
</feature>
<feature type="compositionally biased region" description="Polar residues" evidence="8">
    <location>
        <begin position="504"/>
        <end position="514"/>
    </location>
</feature>
<dbReference type="FunFam" id="4.10.280.10:FF:000001">
    <property type="entry name" value="Putative transcription factor 12"/>
    <property type="match status" value="2"/>
</dbReference>
<keyword evidence="11" id="KW-1185">Reference proteome</keyword>
<dbReference type="Proteomes" id="UP001497482">
    <property type="component" value="Chromosome 14"/>
</dbReference>
<evidence type="ECO:0000256" key="2">
    <source>
        <dbReference type="ARBA" id="ARBA00023015"/>
    </source>
</evidence>
<dbReference type="PROSITE" id="PS50888">
    <property type="entry name" value="BHLH"/>
    <property type="match status" value="2"/>
</dbReference>
<dbReference type="PANTHER" id="PTHR11793">
    <property type="entry name" value="BASIC HELIX-LOOP-HELIX TRANSCRIPTION FACTOR"/>
    <property type="match status" value="1"/>
</dbReference>
<proteinExistence type="predicted"/>
<evidence type="ECO:0000256" key="1">
    <source>
        <dbReference type="ARBA" id="ARBA00004123"/>
    </source>
</evidence>
<organism evidence="10 11">
    <name type="scientific">Knipowitschia caucasica</name>
    <name type="common">Caucasian dwarf goby</name>
    <name type="synonym">Pomatoschistus caucasicus</name>
    <dbReference type="NCBI Taxonomy" id="637954"/>
    <lineage>
        <taxon>Eukaryota</taxon>
        <taxon>Metazoa</taxon>
        <taxon>Chordata</taxon>
        <taxon>Craniata</taxon>
        <taxon>Vertebrata</taxon>
        <taxon>Euteleostomi</taxon>
        <taxon>Actinopterygii</taxon>
        <taxon>Neopterygii</taxon>
        <taxon>Teleostei</taxon>
        <taxon>Neoteleostei</taxon>
        <taxon>Acanthomorphata</taxon>
        <taxon>Gobiaria</taxon>
        <taxon>Gobiiformes</taxon>
        <taxon>Gobioidei</taxon>
        <taxon>Gobiidae</taxon>
        <taxon>Gobiinae</taxon>
        <taxon>Knipowitschia</taxon>
    </lineage>
</organism>
<dbReference type="InterPro" id="IPR051098">
    <property type="entry name" value="NeuroDiff_E-box_TFs"/>
</dbReference>
<dbReference type="GO" id="GO:0000978">
    <property type="term" value="F:RNA polymerase II cis-regulatory region sequence-specific DNA binding"/>
    <property type="evidence" value="ECO:0007669"/>
    <property type="project" value="TreeGrafter"/>
</dbReference>
<reference evidence="10 11" key="1">
    <citation type="submission" date="2024-04" db="EMBL/GenBank/DDBJ databases">
        <authorList>
            <person name="Waldvogel A.-M."/>
            <person name="Schoenle A."/>
        </authorList>
    </citation>
    <scope>NUCLEOTIDE SEQUENCE [LARGE SCALE GENOMIC DNA]</scope>
</reference>
<evidence type="ECO:0000256" key="6">
    <source>
        <dbReference type="ARBA" id="ARBA00041064"/>
    </source>
</evidence>
<dbReference type="EMBL" id="OZ035836">
    <property type="protein sequence ID" value="CAL1579815.1"/>
    <property type="molecule type" value="Genomic_DNA"/>
</dbReference>
<feature type="compositionally biased region" description="Low complexity" evidence="8">
    <location>
        <begin position="392"/>
        <end position="413"/>
    </location>
</feature>
<dbReference type="SUPFAM" id="SSF47459">
    <property type="entry name" value="HLH, helix-loop-helix DNA-binding domain"/>
    <property type="match status" value="2"/>
</dbReference>
<dbReference type="InterPro" id="IPR011598">
    <property type="entry name" value="bHLH_dom"/>
</dbReference>
<evidence type="ECO:0000256" key="5">
    <source>
        <dbReference type="ARBA" id="ARBA00023242"/>
    </source>
</evidence>
<dbReference type="PANTHER" id="PTHR11793:SF7">
    <property type="entry name" value="TRANSCRIPTION FACTOR E2-ALPHA"/>
    <property type="match status" value="1"/>
</dbReference>
<name>A0AAV2JQK4_KNICA</name>
<feature type="region of interest" description="Disordered" evidence="8">
    <location>
        <begin position="374"/>
        <end position="424"/>
    </location>
</feature>
<feature type="region of interest" description="Disordered" evidence="8">
    <location>
        <begin position="321"/>
        <end position="355"/>
    </location>
</feature>
<evidence type="ECO:0000313" key="10">
    <source>
        <dbReference type="EMBL" id="CAL1579815.1"/>
    </source>
</evidence>
<dbReference type="Gene3D" id="4.10.280.10">
    <property type="entry name" value="Helix-loop-helix DNA-binding domain"/>
    <property type="match status" value="2"/>
</dbReference>
<dbReference type="GO" id="GO:0005634">
    <property type="term" value="C:nucleus"/>
    <property type="evidence" value="ECO:0007669"/>
    <property type="project" value="UniProtKB-SubCell"/>
</dbReference>
<protein>
    <recommendedName>
        <fullName evidence="6">Transcription factor E2-alpha</fullName>
    </recommendedName>
    <alternativeName>
        <fullName evidence="7">Transcription factor 3</fullName>
    </alternativeName>
</protein>
<feature type="region of interest" description="Disordered" evidence="8">
    <location>
        <begin position="750"/>
        <end position="790"/>
    </location>
</feature>
<keyword evidence="5" id="KW-0539">Nucleus</keyword>
<feature type="region of interest" description="Disordered" evidence="8">
    <location>
        <begin position="87"/>
        <end position="122"/>
    </location>
</feature>
<sequence>MEAVFQMLALTGRVGISSAFVFVFVFFIEPDLQRECTKPTASHLLRLKGPSDQPHRMAAVGTDKELSDLLDFTAMFELPVSNGKNRPTTLASQFGGADERNGSAPWGQGEQNSPSFNQSRSYVEGSLYSEQEGITSAPLFGPGAVGKADRGAYSSFPTQSGFMPSEMSLNSPDALSSSGPKSNAQFYSSYGGGNLRRRPAQEPIETQPKKIRKVPPGLPSSVGSPFVYASATGEEFNRESASFPSSKAGNVYPPSYYMQEGLHAPSDPWGSGGSMVQPGFPAALGNTPHLGQHGSFSAINPQDRMKRQPLPLSPQNYPLHGSEVNGAHPPGFQSGSSSFGVPSHTPPIASTDTLMGNRVTVHGTSGDEIGKALASIYPSDPNTSAYPPSPSTPSGSPEAVSASASQWTRSSSQNTPSPNFEEGMHPMDRLEEVMNVLHRHANAQGRAGLTEMHNLLSSGLASAQGYGGAVGLANRLPGLGTSQHEDSVSLPSSGGLLNTHLGPASNQSGSQPENFSGLPGGLNRSSSSDIKRERKEDDENCSVTDRSDDEKKEFRNRIRTSSLDDEEDDEDLPVEVKAEREKVRRMANNTRERLRVRDINEAFKELGRMCQLHLSYEKPQTKLIVLHQAVNVILNLEQQVRGQWASRTKGKDGGKEQSHSLYICFNPLSPGGSVVSVSDENLTAEEKEQRERERRLANNARERVRVRDINDAFRELGRMCQIHLQSDKAQTKLIILQQAVQVIMGLEKQVRGRAESKPQGSMSQKEGGGESYWGGPTNPSRDSPRSGGRWTYVILRDG</sequence>
<feature type="compositionally biased region" description="Basic and acidic residues" evidence="8">
    <location>
        <begin position="684"/>
        <end position="696"/>
    </location>
</feature>
<dbReference type="SMART" id="SM00353">
    <property type="entry name" value="HLH"/>
    <property type="match status" value="2"/>
</dbReference>
<evidence type="ECO:0000256" key="4">
    <source>
        <dbReference type="ARBA" id="ARBA00023163"/>
    </source>
</evidence>
<dbReference type="GO" id="GO:0000981">
    <property type="term" value="F:DNA-binding transcription factor activity, RNA polymerase II-specific"/>
    <property type="evidence" value="ECO:0007669"/>
    <property type="project" value="TreeGrafter"/>
</dbReference>
<accession>A0AAV2JQK4</accession>
<dbReference type="GO" id="GO:0046983">
    <property type="term" value="F:protein dimerization activity"/>
    <property type="evidence" value="ECO:0007669"/>
    <property type="project" value="InterPro"/>
</dbReference>
<dbReference type="GO" id="GO:0000785">
    <property type="term" value="C:chromatin"/>
    <property type="evidence" value="ECO:0007669"/>
    <property type="project" value="TreeGrafter"/>
</dbReference>
<evidence type="ECO:0000313" key="11">
    <source>
        <dbReference type="Proteomes" id="UP001497482"/>
    </source>
</evidence>
<feature type="domain" description="BHLH" evidence="9">
    <location>
        <begin position="583"/>
        <end position="636"/>
    </location>
</feature>
<keyword evidence="3" id="KW-0238">DNA-binding</keyword>
<feature type="domain" description="BHLH" evidence="9">
    <location>
        <begin position="693"/>
        <end position="746"/>
    </location>
</feature>
<evidence type="ECO:0000256" key="8">
    <source>
        <dbReference type="SAM" id="MobiDB-lite"/>
    </source>
</evidence>
<dbReference type="CDD" id="cd18943">
    <property type="entry name" value="bHLH_E-protein_E47-like"/>
    <property type="match status" value="1"/>
</dbReference>
<evidence type="ECO:0000259" key="9">
    <source>
        <dbReference type="PROSITE" id="PS50888"/>
    </source>
</evidence>
<keyword evidence="2" id="KW-0805">Transcription regulation</keyword>
<dbReference type="AlphaFoldDB" id="A0AAV2JQK4"/>
<feature type="region of interest" description="Disordered" evidence="8">
    <location>
        <begin position="676"/>
        <end position="696"/>
    </location>
</feature>
<evidence type="ECO:0000256" key="3">
    <source>
        <dbReference type="ARBA" id="ARBA00023125"/>
    </source>
</evidence>